<dbReference type="InterPro" id="IPR011256">
    <property type="entry name" value="Reg_factor_effector_dom_sf"/>
</dbReference>
<comment type="similarity">
    <text evidence="1">Belongs to the HEBP family.</text>
</comment>
<feature type="chain" id="PRO_5034977937" description="Heme-binding protein 2" evidence="2">
    <location>
        <begin position="22"/>
        <end position="203"/>
    </location>
</feature>
<dbReference type="OrthoDB" id="6424451at2759"/>
<evidence type="ECO:0000313" key="4">
    <source>
        <dbReference type="Proteomes" id="UP000694569"/>
    </source>
</evidence>
<dbReference type="GeneTree" id="ENSGT00940000163377"/>
<dbReference type="PANTHER" id="PTHR11220">
    <property type="entry name" value="HEME-BINDING PROTEIN-RELATED"/>
    <property type="match status" value="1"/>
</dbReference>
<dbReference type="GO" id="GO:0005737">
    <property type="term" value="C:cytoplasm"/>
    <property type="evidence" value="ECO:0007669"/>
    <property type="project" value="TreeGrafter"/>
</dbReference>
<reference evidence="3" key="1">
    <citation type="submission" date="2025-08" db="UniProtKB">
        <authorList>
            <consortium name="Ensembl"/>
        </authorList>
    </citation>
    <scope>IDENTIFICATION</scope>
</reference>
<dbReference type="Pfam" id="PF04832">
    <property type="entry name" value="SOUL"/>
    <property type="match status" value="1"/>
</dbReference>
<name>A0A8C5MFS7_9ANUR</name>
<keyword evidence="4" id="KW-1185">Reference proteome</keyword>
<feature type="signal peptide" evidence="2">
    <location>
        <begin position="1"/>
        <end position="21"/>
    </location>
</feature>
<evidence type="ECO:0000313" key="3">
    <source>
        <dbReference type="Ensembl" id="ENSLLEP00000011267.1"/>
    </source>
</evidence>
<dbReference type="PANTHER" id="PTHR11220:SF69">
    <property type="entry name" value="HEME-BINDING PROTEIN 2"/>
    <property type="match status" value="1"/>
</dbReference>
<sequence>MCSRLRTVLSLLCLYGSEISSDDHYTPPEFCRDAKCPRYELLETHEEYELRAYVSTNWVITGMNKTMERESISSSFICLARYTRGLNSKGMKMEMAVPVVIFIPLKEESIFPPSMAFFLPPDLDAPQPSDSKLKFLILPEVQLYVRSFGGYAEPDDVSQNIQTLSNALVTHNKSFDTSFSGFNIYDSPHEVFDRHNEVFFVAG</sequence>
<organism evidence="3 4">
    <name type="scientific">Leptobrachium leishanense</name>
    <name type="common">Leishan spiny toad</name>
    <dbReference type="NCBI Taxonomy" id="445787"/>
    <lineage>
        <taxon>Eukaryota</taxon>
        <taxon>Metazoa</taxon>
        <taxon>Chordata</taxon>
        <taxon>Craniata</taxon>
        <taxon>Vertebrata</taxon>
        <taxon>Euteleostomi</taxon>
        <taxon>Amphibia</taxon>
        <taxon>Batrachia</taxon>
        <taxon>Anura</taxon>
        <taxon>Pelobatoidea</taxon>
        <taxon>Megophryidae</taxon>
        <taxon>Leptobrachium</taxon>
    </lineage>
</organism>
<dbReference type="GO" id="GO:0020037">
    <property type="term" value="F:heme binding"/>
    <property type="evidence" value="ECO:0007669"/>
    <property type="project" value="TreeGrafter"/>
</dbReference>
<dbReference type="Gene3D" id="3.20.80.10">
    <property type="entry name" value="Regulatory factor, effector binding domain"/>
    <property type="match status" value="1"/>
</dbReference>
<evidence type="ECO:0000256" key="2">
    <source>
        <dbReference type="SAM" id="SignalP"/>
    </source>
</evidence>
<proteinExistence type="inferred from homology"/>
<reference evidence="3" key="2">
    <citation type="submission" date="2025-09" db="UniProtKB">
        <authorList>
            <consortium name="Ensembl"/>
        </authorList>
    </citation>
    <scope>IDENTIFICATION</scope>
</reference>
<keyword evidence="2" id="KW-0732">Signal</keyword>
<dbReference type="Ensembl" id="ENSLLET00000011722.1">
    <property type="protein sequence ID" value="ENSLLEP00000011267.1"/>
    <property type="gene ID" value="ENSLLEG00000007207.1"/>
</dbReference>
<evidence type="ECO:0000256" key="1">
    <source>
        <dbReference type="ARBA" id="ARBA00009817"/>
    </source>
</evidence>
<dbReference type="InterPro" id="IPR006917">
    <property type="entry name" value="SOUL_heme-bd"/>
</dbReference>
<accession>A0A8C5MFS7</accession>
<protein>
    <recommendedName>
        <fullName evidence="5">Heme-binding protein 2</fullName>
    </recommendedName>
</protein>
<evidence type="ECO:0008006" key="5">
    <source>
        <dbReference type="Google" id="ProtNLM"/>
    </source>
</evidence>
<dbReference type="SUPFAM" id="SSF55136">
    <property type="entry name" value="Probable bacterial effector-binding domain"/>
    <property type="match status" value="1"/>
</dbReference>
<dbReference type="AlphaFoldDB" id="A0A8C5MFS7"/>
<dbReference type="Proteomes" id="UP000694569">
    <property type="component" value="Unplaced"/>
</dbReference>